<proteinExistence type="predicted"/>
<organism evidence="1 2">
    <name type="scientific">Gordonia phage Barb</name>
    <dbReference type="NCBI Taxonomy" id="2588128"/>
    <lineage>
        <taxon>Viruses</taxon>
        <taxon>Duplodnaviria</taxon>
        <taxon>Heunggongvirae</taxon>
        <taxon>Uroviricota</taxon>
        <taxon>Caudoviricetes</taxon>
        <taxon>Stackebrandtviridae</taxon>
        <taxon>Frickvirinae</taxon>
        <taxon>Wizardvirus</taxon>
        <taxon>Wizardvirus barb</taxon>
    </lineage>
</organism>
<protein>
    <submittedName>
        <fullName evidence="1">Helix-turn-helix DNA binding domain protein</fullName>
    </submittedName>
</protein>
<gene>
    <name evidence="1" type="primary">51</name>
    <name evidence="1" type="ORF">SEA_BARB_51</name>
</gene>
<dbReference type="GeneID" id="65120048"/>
<dbReference type="RefSeq" id="YP_010102204.1">
    <property type="nucleotide sequence ID" value="NC_055797.1"/>
</dbReference>
<evidence type="ECO:0000313" key="1">
    <source>
        <dbReference type="EMBL" id="QDB74727.1"/>
    </source>
</evidence>
<reference evidence="1 2" key="1">
    <citation type="submission" date="2019-04" db="EMBL/GenBank/DDBJ databases">
        <authorList>
            <person name="Weller M."/>
            <person name="Delesalle V.A."/>
            <person name="Garlena R.A."/>
            <person name="Russell D.A."/>
            <person name="Pope W.H."/>
            <person name="Jacobs-Sera D."/>
            <person name="Hatfull G.F."/>
        </authorList>
    </citation>
    <scope>NUCLEOTIDE SEQUENCE [LARGE SCALE GENOMIC DNA]</scope>
</reference>
<sequence>MRVVAQAPRFVRMHDHATKTLSASAASTESGIPKRTILYAIQTRKLRAEKLPGAGYVIRRRDFERWRESREQVAS</sequence>
<dbReference type="EMBL" id="MK864265">
    <property type="protein sequence ID" value="QDB74727.1"/>
    <property type="molecule type" value="Genomic_DNA"/>
</dbReference>
<dbReference type="KEGG" id="vg:65120048"/>
<name>A0A4Y5TZ56_9CAUD</name>
<dbReference type="Proteomes" id="UP000317734">
    <property type="component" value="Segment"/>
</dbReference>
<keyword evidence="2" id="KW-1185">Reference proteome</keyword>
<evidence type="ECO:0000313" key="2">
    <source>
        <dbReference type="Proteomes" id="UP000317734"/>
    </source>
</evidence>
<accession>A0A4Y5TZ56</accession>